<keyword evidence="3 6" id="KW-0812">Transmembrane</keyword>
<evidence type="ECO:0000256" key="6">
    <source>
        <dbReference type="SAM" id="Phobius"/>
    </source>
</evidence>
<evidence type="ECO:0000256" key="5">
    <source>
        <dbReference type="ARBA" id="ARBA00023136"/>
    </source>
</evidence>
<feature type="domain" description="Major facilitator superfamily (MFS) profile" evidence="7">
    <location>
        <begin position="1"/>
        <end position="322"/>
    </location>
</feature>
<sequence length="375" mass="41365">MWVAECSNANERGRLVLTQGIFATIGTVAAAWLEFGLLFTTSAANWRFPIAFQGVYILIVTSLVLFLPESPRWLITKDQPEQASSVLSALQGLPISSPTITQEIAQMRASYREEQHQQSTSALFNTSPERPFHRATLAILVAIFGQMCGLNIVTFYSDTILETQLHYSASETRIFSGCMQIWQMLSACLSVLVIDRFGRRKLLLCGAVGMCITQAALAGLMSDLSTSPAAAKAAIFLYFCAMFFFPIGLFLIPFMYAAEIAPLAIRHQVTAIAACANWLFNFLVAEVTPHAMENIGYRYYIVYACINAFAVVVVGFFCPETRGRSLEEMDEVFVRSRGLLDPVRLEKGMPRRAEGEGIGGGDVEKELDVRLEGGS</sequence>
<feature type="transmembrane region" description="Helical" evidence="6">
    <location>
        <begin position="21"/>
        <end position="40"/>
    </location>
</feature>
<feature type="transmembrane region" description="Helical" evidence="6">
    <location>
        <begin position="202"/>
        <end position="221"/>
    </location>
</feature>
<dbReference type="Pfam" id="PF00083">
    <property type="entry name" value="Sugar_tr"/>
    <property type="match status" value="1"/>
</dbReference>
<dbReference type="InterPro" id="IPR050360">
    <property type="entry name" value="MFS_Sugar_Transporters"/>
</dbReference>
<dbReference type="PANTHER" id="PTHR48022:SF68">
    <property type="entry name" value="MAJOR FACILITATOR SUPERFAMILY (MFS) PROFILE DOMAIN-CONTAINING PROTEIN-RELATED"/>
    <property type="match status" value="1"/>
</dbReference>
<keyword evidence="4 6" id="KW-1133">Transmembrane helix</keyword>
<dbReference type="InterPro" id="IPR005828">
    <property type="entry name" value="MFS_sugar_transport-like"/>
</dbReference>
<keyword evidence="5 6" id="KW-0472">Membrane</keyword>
<protein>
    <submittedName>
        <fullName evidence="8">MFS general substrate transporter</fullName>
    </submittedName>
</protein>
<dbReference type="InterPro" id="IPR020846">
    <property type="entry name" value="MFS_dom"/>
</dbReference>
<dbReference type="GO" id="GO:0005351">
    <property type="term" value="F:carbohydrate:proton symporter activity"/>
    <property type="evidence" value="ECO:0007669"/>
    <property type="project" value="TreeGrafter"/>
</dbReference>
<evidence type="ECO:0000256" key="3">
    <source>
        <dbReference type="ARBA" id="ARBA00022692"/>
    </source>
</evidence>
<feature type="transmembrane region" description="Helical" evidence="6">
    <location>
        <begin position="269"/>
        <end position="288"/>
    </location>
</feature>
<accession>A0A319DGU6</accession>
<dbReference type="Proteomes" id="UP000247810">
    <property type="component" value="Unassembled WGS sequence"/>
</dbReference>
<reference evidence="8 9" key="1">
    <citation type="submission" date="2018-02" db="EMBL/GenBank/DDBJ databases">
        <title>The genomes of Aspergillus section Nigri reveals drivers in fungal speciation.</title>
        <authorList>
            <consortium name="DOE Joint Genome Institute"/>
            <person name="Vesth T.C."/>
            <person name="Nybo J."/>
            <person name="Theobald S."/>
            <person name="Brandl J."/>
            <person name="Frisvad J.C."/>
            <person name="Nielsen K.F."/>
            <person name="Lyhne E.K."/>
            <person name="Kogle M.E."/>
            <person name="Kuo A."/>
            <person name="Riley R."/>
            <person name="Clum A."/>
            <person name="Nolan M."/>
            <person name="Lipzen A."/>
            <person name="Salamov A."/>
            <person name="Henrissat B."/>
            <person name="Wiebenga A."/>
            <person name="De vries R.P."/>
            <person name="Grigoriev I.V."/>
            <person name="Mortensen U.H."/>
            <person name="Andersen M.R."/>
            <person name="Baker S.E."/>
        </authorList>
    </citation>
    <scope>NUCLEOTIDE SEQUENCE [LARGE SCALE GENOMIC DNA]</scope>
    <source>
        <strain evidence="8 9">CBS 707.79</strain>
    </source>
</reference>
<dbReference type="AlphaFoldDB" id="A0A319DGU6"/>
<feature type="transmembrane region" description="Helical" evidence="6">
    <location>
        <begin position="46"/>
        <end position="67"/>
    </location>
</feature>
<comment type="subcellular location">
    <subcellularLocation>
        <location evidence="1">Membrane</location>
        <topology evidence="1">Multi-pass membrane protein</topology>
    </subcellularLocation>
</comment>
<evidence type="ECO:0000313" key="9">
    <source>
        <dbReference type="Proteomes" id="UP000247810"/>
    </source>
</evidence>
<evidence type="ECO:0000256" key="2">
    <source>
        <dbReference type="ARBA" id="ARBA00010992"/>
    </source>
</evidence>
<dbReference type="OrthoDB" id="6612291at2759"/>
<dbReference type="EMBL" id="KZ825839">
    <property type="protein sequence ID" value="PYH96334.1"/>
    <property type="molecule type" value="Genomic_DNA"/>
</dbReference>
<evidence type="ECO:0000313" key="8">
    <source>
        <dbReference type="EMBL" id="PYH96334.1"/>
    </source>
</evidence>
<dbReference type="InterPro" id="IPR036259">
    <property type="entry name" value="MFS_trans_sf"/>
</dbReference>
<comment type="similarity">
    <text evidence="2">Belongs to the major facilitator superfamily. Sugar transporter (TC 2.A.1.1) family.</text>
</comment>
<feature type="transmembrane region" description="Helical" evidence="6">
    <location>
        <begin position="135"/>
        <end position="154"/>
    </location>
</feature>
<feature type="transmembrane region" description="Helical" evidence="6">
    <location>
        <begin position="233"/>
        <end position="257"/>
    </location>
</feature>
<dbReference type="PROSITE" id="PS00216">
    <property type="entry name" value="SUGAR_TRANSPORT_1"/>
    <property type="match status" value="1"/>
</dbReference>
<dbReference type="PROSITE" id="PS50850">
    <property type="entry name" value="MFS"/>
    <property type="match status" value="1"/>
</dbReference>
<feature type="transmembrane region" description="Helical" evidence="6">
    <location>
        <begin position="174"/>
        <end position="195"/>
    </location>
</feature>
<dbReference type="Gene3D" id="1.20.1250.20">
    <property type="entry name" value="MFS general substrate transporter like domains"/>
    <property type="match status" value="1"/>
</dbReference>
<name>A0A319DGU6_9EURO</name>
<evidence type="ECO:0000256" key="1">
    <source>
        <dbReference type="ARBA" id="ARBA00004141"/>
    </source>
</evidence>
<dbReference type="VEuPathDB" id="FungiDB:BO71DRAFT_397253"/>
<gene>
    <name evidence="8" type="ORF">BO71DRAFT_397253</name>
</gene>
<dbReference type="STRING" id="1448320.A0A319DGU6"/>
<organism evidence="8 9">
    <name type="scientific">Aspergillus ellipticus CBS 707.79</name>
    <dbReference type="NCBI Taxonomy" id="1448320"/>
    <lineage>
        <taxon>Eukaryota</taxon>
        <taxon>Fungi</taxon>
        <taxon>Dikarya</taxon>
        <taxon>Ascomycota</taxon>
        <taxon>Pezizomycotina</taxon>
        <taxon>Eurotiomycetes</taxon>
        <taxon>Eurotiomycetidae</taxon>
        <taxon>Eurotiales</taxon>
        <taxon>Aspergillaceae</taxon>
        <taxon>Aspergillus</taxon>
        <taxon>Aspergillus subgen. Circumdati</taxon>
    </lineage>
</organism>
<feature type="transmembrane region" description="Helical" evidence="6">
    <location>
        <begin position="300"/>
        <end position="319"/>
    </location>
</feature>
<evidence type="ECO:0000256" key="4">
    <source>
        <dbReference type="ARBA" id="ARBA00022989"/>
    </source>
</evidence>
<dbReference type="SUPFAM" id="SSF103473">
    <property type="entry name" value="MFS general substrate transporter"/>
    <property type="match status" value="1"/>
</dbReference>
<dbReference type="InterPro" id="IPR005829">
    <property type="entry name" value="Sugar_transporter_CS"/>
</dbReference>
<proteinExistence type="inferred from homology"/>
<dbReference type="GO" id="GO:0016020">
    <property type="term" value="C:membrane"/>
    <property type="evidence" value="ECO:0007669"/>
    <property type="project" value="UniProtKB-SubCell"/>
</dbReference>
<evidence type="ECO:0000259" key="7">
    <source>
        <dbReference type="PROSITE" id="PS50850"/>
    </source>
</evidence>
<dbReference type="PANTHER" id="PTHR48022">
    <property type="entry name" value="PLASTIDIC GLUCOSE TRANSPORTER 4"/>
    <property type="match status" value="1"/>
</dbReference>
<keyword evidence="9" id="KW-1185">Reference proteome</keyword>